<evidence type="ECO:0000313" key="2">
    <source>
        <dbReference type="EMBL" id="TDD70143.1"/>
    </source>
</evidence>
<dbReference type="SUPFAM" id="SSF53448">
    <property type="entry name" value="Nucleotide-diphospho-sugar transferases"/>
    <property type="match status" value="1"/>
</dbReference>
<name>A0A4R5ACK4_9ACTN</name>
<dbReference type="AlphaFoldDB" id="A0A4R5ACK4"/>
<keyword evidence="3" id="KW-1185">Reference proteome</keyword>
<evidence type="ECO:0000313" key="3">
    <source>
        <dbReference type="Proteomes" id="UP000294513"/>
    </source>
</evidence>
<accession>A0A4R5ACK4</accession>
<dbReference type="Pfam" id="PF00535">
    <property type="entry name" value="Glycos_transf_2"/>
    <property type="match status" value="1"/>
</dbReference>
<dbReference type="CDD" id="cd04186">
    <property type="entry name" value="GT_2_like_c"/>
    <property type="match status" value="1"/>
</dbReference>
<dbReference type="OrthoDB" id="9771846at2"/>
<sequence>MDGLGGRTPVRPDLSGSRFLGADEASAPGGHGVSIIVVTYRSARYIEDCVAALRSAVAGVPAELLIVDNDSGDETVAVARAVAPDARVIETGRNDGFAHGCHAGAERARFPWLVFVNPDALPAPGSVEVLLECARAEPMAGIVGGRCVAPDGSADPRSWWGRPGVWSTFCFAFMLSSLFPGSRFFDPESPRPWAGHESRHVPIVTGGFMLVSRQAWDATGGFDRGFFMYGEDADLCLRAAARGFRPMVTGKAVYQHEVGASSSASRKLMLLFTGKATLLRRHLPRGLRGVGVALLAVGVFLRAALSRLTAARPERQGRPTARGEDWRRLWAARRTWLPGWPAR</sequence>
<proteinExistence type="predicted"/>
<dbReference type="PANTHER" id="PTHR43179:SF7">
    <property type="entry name" value="RHAMNOSYLTRANSFERASE WBBL"/>
    <property type="match status" value="1"/>
</dbReference>
<dbReference type="InterPro" id="IPR029044">
    <property type="entry name" value="Nucleotide-diphossugar_trans"/>
</dbReference>
<dbReference type="Gene3D" id="3.90.550.10">
    <property type="entry name" value="Spore Coat Polysaccharide Biosynthesis Protein SpsA, Chain A"/>
    <property type="match status" value="1"/>
</dbReference>
<gene>
    <name evidence="2" type="ORF">E1298_36905</name>
</gene>
<keyword evidence="2" id="KW-0808">Transferase</keyword>
<reference evidence="2 3" key="1">
    <citation type="submission" date="2019-03" db="EMBL/GenBank/DDBJ databases">
        <title>Draft genome sequences of novel Actinobacteria.</title>
        <authorList>
            <person name="Sahin N."/>
            <person name="Ay H."/>
            <person name="Saygin H."/>
        </authorList>
    </citation>
    <scope>NUCLEOTIDE SEQUENCE [LARGE SCALE GENOMIC DNA]</scope>
    <source>
        <strain evidence="2 3">H3C3</strain>
    </source>
</reference>
<dbReference type="PANTHER" id="PTHR43179">
    <property type="entry name" value="RHAMNOSYLTRANSFERASE WBBL"/>
    <property type="match status" value="1"/>
</dbReference>
<dbReference type="GO" id="GO:0016740">
    <property type="term" value="F:transferase activity"/>
    <property type="evidence" value="ECO:0007669"/>
    <property type="project" value="UniProtKB-KW"/>
</dbReference>
<comment type="caution">
    <text evidence="2">The sequence shown here is derived from an EMBL/GenBank/DDBJ whole genome shotgun (WGS) entry which is preliminary data.</text>
</comment>
<feature type="domain" description="Glycosyltransferase 2-like" evidence="1">
    <location>
        <begin position="34"/>
        <end position="153"/>
    </location>
</feature>
<dbReference type="InterPro" id="IPR001173">
    <property type="entry name" value="Glyco_trans_2-like"/>
</dbReference>
<protein>
    <submittedName>
        <fullName evidence="2">Glycosyltransferase family 2 protein</fullName>
    </submittedName>
</protein>
<organism evidence="2 3">
    <name type="scientific">Actinomadura rubrisoli</name>
    <dbReference type="NCBI Taxonomy" id="2530368"/>
    <lineage>
        <taxon>Bacteria</taxon>
        <taxon>Bacillati</taxon>
        <taxon>Actinomycetota</taxon>
        <taxon>Actinomycetes</taxon>
        <taxon>Streptosporangiales</taxon>
        <taxon>Thermomonosporaceae</taxon>
        <taxon>Actinomadura</taxon>
    </lineage>
</organism>
<evidence type="ECO:0000259" key="1">
    <source>
        <dbReference type="Pfam" id="PF00535"/>
    </source>
</evidence>
<dbReference type="EMBL" id="SMKU01000309">
    <property type="protein sequence ID" value="TDD70143.1"/>
    <property type="molecule type" value="Genomic_DNA"/>
</dbReference>
<dbReference type="Proteomes" id="UP000294513">
    <property type="component" value="Unassembled WGS sequence"/>
</dbReference>